<dbReference type="InterPro" id="IPR050814">
    <property type="entry name" value="Myo-inositol_Transporter"/>
</dbReference>
<evidence type="ECO:0000256" key="6">
    <source>
        <dbReference type="ARBA" id="ARBA00023136"/>
    </source>
</evidence>
<keyword evidence="5 7" id="KW-1133">Transmembrane helix</keyword>
<keyword evidence="3" id="KW-0813">Transport</keyword>
<keyword evidence="6 7" id="KW-0472">Membrane</keyword>
<comment type="similarity">
    <text evidence="2">Belongs to the major facilitator superfamily. Sugar transporter (TC 2.A.1.1) family.</text>
</comment>
<organism evidence="8 9">
    <name type="scientific">Metarhizium rileyi (strain RCEF 4871)</name>
    <name type="common">Nomuraea rileyi</name>
    <dbReference type="NCBI Taxonomy" id="1649241"/>
    <lineage>
        <taxon>Eukaryota</taxon>
        <taxon>Fungi</taxon>
        <taxon>Dikarya</taxon>
        <taxon>Ascomycota</taxon>
        <taxon>Pezizomycotina</taxon>
        <taxon>Sordariomycetes</taxon>
        <taxon>Hypocreomycetidae</taxon>
        <taxon>Hypocreales</taxon>
        <taxon>Clavicipitaceae</taxon>
        <taxon>Metarhizium</taxon>
    </lineage>
</organism>
<gene>
    <name evidence="8" type="ORF">NOR_01083</name>
</gene>
<evidence type="ECO:0000256" key="2">
    <source>
        <dbReference type="ARBA" id="ARBA00010992"/>
    </source>
</evidence>
<evidence type="ECO:0000256" key="1">
    <source>
        <dbReference type="ARBA" id="ARBA00004141"/>
    </source>
</evidence>
<dbReference type="AlphaFoldDB" id="A0A167JR75"/>
<evidence type="ECO:0000313" key="9">
    <source>
        <dbReference type="Proteomes" id="UP000243498"/>
    </source>
</evidence>
<evidence type="ECO:0000256" key="7">
    <source>
        <dbReference type="SAM" id="Phobius"/>
    </source>
</evidence>
<dbReference type="EMBL" id="AZHC01000002">
    <property type="protein sequence ID" value="OAA50633.1"/>
    <property type="molecule type" value="Genomic_DNA"/>
</dbReference>
<dbReference type="GO" id="GO:0016020">
    <property type="term" value="C:membrane"/>
    <property type="evidence" value="ECO:0007669"/>
    <property type="project" value="UniProtKB-SubCell"/>
</dbReference>
<accession>A0A167JR75</accession>
<dbReference type="SUPFAM" id="SSF103473">
    <property type="entry name" value="MFS general substrate transporter"/>
    <property type="match status" value="1"/>
</dbReference>
<reference evidence="8 9" key="1">
    <citation type="journal article" date="2016" name="Genome Biol. Evol.">
        <title>Divergent and convergent evolution of fungal pathogenicity.</title>
        <authorList>
            <person name="Shang Y."/>
            <person name="Xiao G."/>
            <person name="Zheng P."/>
            <person name="Cen K."/>
            <person name="Zhan S."/>
            <person name="Wang C."/>
        </authorList>
    </citation>
    <scope>NUCLEOTIDE SEQUENCE [LARGE SCALE GENOMIC DNA]</scope>
    <source>
        <strain evidence="8 9">RCEF 4871</strain>
    </source>
</reference>
<evidence type="ECO:0000256" key="4">
    <source>
        <dbReference type="ARBA" id="ARBA00022692"/>
    </source>
</evidence>
<evidence type="ECO:0000313" key="8">
    <source>
        <dbReference type="EMBL" id="OAA50633.1"/>
    </source>
</evidence>
<dbReference type="Pfam" id="PF00083">
    <property type="entry name" value="Sugar_tr"/>
    <property type="match status" value="1"/>
</dbReference>
<sequence>MQPPTNGTNTVFTAPYRDLLVNFPSIRSVRQSVTSNHCSKDPEEPRIQWAEALEVARTDGTQVDTLIREMEQDLGWRCADSIACERIFRKERRHLFLPVSVHRLSSSKSRRYQLWHIVLFKRKPKLRRSDDLGLVKDMIVAGRVVLGLGVGLEGGTVPVYVAETIERRRIRGHLVSLYQLMIALGEVLGYAVAAIFLRVVPGNWRYILSSSLFFSTIVFVGMLFLPQSPRYLIHKGRTLDAFKVWKRIRGVETAGSKQEFYIMVVAVRHEASASTEVAKHQRFPWMDFFTVPRARRALVYASIMILLGQLTGVSAIKYYMGFLVIGTIPAVVPMETCGRWFWTITMLPGFLIGLVLIGIGCQINIDTHTMAVEGCYLTGLIVYMVSFGSYGMTTSDAPLFLASFIVTYNFTAIEEAMTRTGLTLGFYDDIAVLDEIYQV</sequence>
<keyword evidence="4 7" id="KW-0812">Transmembrane</keyword>
<dbReference type="GO" id="GO:0022857">
    <property type="term" value="F:transmembrane transporter activity"/>
    <property type="evidence" value="ECO:0007669"/>
    <property type="project" value="InterPro"/>
</dbReference>
<comment type="caution">
    <text evidence="8">The sequence shown here is derived from an EMBL/GenBank/DDBJ whole genome shotgun (WGS) entry which is preliminary data.</text>
</comment>
<feature type="transmembrane region" description="Helical" evidence="7">
    <location>
        <begin position="297"/>
        <end position="320"/>
    </location>
</feature>
<dbReference type="Gene3D" id="1.20.1250.20">
    <property type="entry name" value="MFS general substrate transporter like domains"/>
    <property type="match status" value="1"/>
</dbReference>
<dbReference type="OMA" id="WRCADSI"/>
<dbReference type="InterPro" id="IPR005828">
    <property type="entry name" value="MFS_sugar_transport-like"/>
</dbReference>
<dbReference type="Proteomes" id="UP000243498">
    <property type="component" value="Unassembled WGS sequence"/>
</dbReference>
<protein>
    <submittedName>
        <fullName evidence="8">General substrate transporter</fullName>
    </submittedName>
</protein>
<dbReference type="GO" id="GO:0015798">
    <property type="term" value="P:myo-inositol transport"/>
    <property type="evidence" value="ECO:0007669"/>
    <property type="project" value="UniProtKB-ARBA"/>
</dbReference>
<dbReference type="GO" id="GO:0015791">
    <property type="term" value="P:polyol transmembrane transport"/>
    <property type="evidence" value="ECO:0007669"/>
    <property type="project" value="UniProtKB-ARBA"/>
</dbReference>
<feature type="transmembrane region" description="Helical" evidence="7">
    <location>
        <begin position="177"/>
        <end position="200"/>
    </location>
</feature>
<dbReference type="InterPro" id="IPR003663">
    <property type="entry name" value="Sugar/inositol_transpt"/>
</dbReference>
<feature type="transmembrane region" description="Helical" evidence="7">
    <location>
        <begin position="371"/>
        <end position="391"/>
    </location>
</feature>
<proteinExistence type="inferred from homology"/>
<keyword evidence="9" id="KW-1185">Reference proteome</keyword>
<feature type="transmembrane region" description="Helical" evidence="7">
    <location>
        <begin position="206"/>
        <end position="225"/>
    </location>
</feature>
<comment type="subcellular location">
    <subcellularLocation>
        <location evidence="1">Membrane</location>
        <topology evidence="1">Multi-pass membrane protein</topology>
    </subcellularLocation>
</comment>
<feature type="transmembrane region" description="Helical" evidence="7">
    <location>
        <begin position="340"/>
        <end position="359"/>
    </location>
</feature>
<dbReference type="PANTHER" id="PTHR48020:SF9">
    <property type="entry name" value="MAJOR FACILITATOR SUPERFAMILY (MFS) PROFILE DOMAIN-CONTAINING PROTEIN"/>
    <property type="match status" value="1"/>
</dbReference>
<dbReference type="PANTHER" id="PTHR48020">
    <property type="entry name" value="PROTON MYO-INOSITOL COTRANSPORTER"/>
    <property type="match status" value="1"/>
</dbReference>
<evidence type="ECO:0000256" key="5">
    <source>
        <dbReference type="ARBA" id="ARBA00022989"/>
    </source>
</evidence>
<name>A0A167JR75_METRR</name>
<dbReference type="OrthoDB" id="6339427at2759"/>
<dbReference type="PRINTS" id="PR00171">
    <property type="entry name" value="SUGRTRNSPORT"/>
</dbReference>
<dbReference type="InterPro" id="IPR036259">
    <property type="entry name" value="MFS_trans_sf"/>
</dbReference>
<evidence type="ECO:0000256" key="3">
    <source>
        <dbReference type="ARBA" id="ARBA00022448"/>
    </source>
</evidence>